<proteinExistence type="inferred from homology"/>
<dbReference type="AlphaFoldDB" id="A0A316A414"/>
<dbReference type="GO" id="GO:0010340">
    <property type="term" value="F:carboxyl-O-methyltransferase activity"/>
    <property type="evidence" value="ECO:0007669"/>
    <property type="project" value="UniProtKB-UniRule"/>
</dbReference>
<accession>A0A316A414</accession>
<dbReference type="Pfam" id="PF08241">
    <property type="entry name" value="Methyltransf_11"/>
    <property type="match status" value="1"/>
</dbReference>
<dbReference type="SUPFAM" id="SSF53335">
    <property type="entry name" value="S-adenosyl-L-methionine-dependent methyltransferases"/>
    <property type="match status" value="1"/>
</dbReference>
<comment type="catalytic activity">
    <reaction evidence="1 8">
        <text>malonyl-[ACP] + S-adenosyl-L-methionine = malonyl-[ACP] methyl ester + S-adenosyl-L-homocysteine</text>
        <dbReference type="Rhea" id="RHEA:17105"/>
        <dbReference type="Rhea" id="RHEA-COMP:9623"/>
        <dbReference type="Rhea" id="RHEA-COMP:9954"/>
        <dbReference type="ChEBI" id="CHEBI:57856"/>
        <dbReference type="ChEBI" id="CHEBI:59789"/>
        <dbReference type="ChEBI" id="CHEBI:78449"/>
        <dbReference type="ChEBI" id="CHEBI:78845"/>
        <dbReference type="EC" id="2.1.1.197"/>
    </reaction>
</comment>
<dbReference type="PANTHER" id="PTHR43861:SF1">
    <property type="entry name" value="TRANS-ACONITATE 2-METHYLTRANSFERASE"/>
    <property type="match status" value="1"/>
</dbReference>
<evidence type="ECO:0000256" key="1">
    <source>
        <dbReference type="ARBA" id="ARBA00000852"/>
    </source>
</evidence>
<dbReference type="CDD" id="cd02440">
    <property type="entry name" value="AdoMet_MTases"/>
    <property type="match status" value="1"/>
</dbReference>
<dbReference type="NCBIfam" id="TIGR02072">
    <property type="entry name" value="BioC"/>
    <property type="match status" value="1"/>
</dbReference>
<keyword evidence="11" id="KW-1185">Reference proteome</keyword>
<dbReference type="GO" id="GO:0008757">
    <property type="term" value="F:S-adenosylmethionine-dependent methyltransferase activity"/>
    <property type="evidence" value="ECO:0007669"/>
    <property type="project" value="InterPro"/>
</dbReference>
<dbReference type="InterPro" id="IPR013216">
    <property type="entry name" value="Methyltransf_11"/>
</dbReference>
<dbReference type="PANTHER" id="PTHR43861">
    <property type="entry name" value="TRANS-ACONITATE 2-METHYLTRANSFERASE-RELATED"/>
    <property type="match status" value="1"/>
</dbReference>
<dbReference type="RefSeq" id="WP_109615967.1">
    <property type="nucleotide sequence ID" value="NZ_QGDO01000001.1"/>
</dbReference>
<evidence type="ECO:0000313" key="11">
    <source>
        <dbReference type="Proteomes" id="UP000245535"/>
    </source>
</evidence>
<feature type="domain" description="Methyltransferase type 11" evidence="9">
    <location>
        <begin position="62"/>
        <end position="153"/>
    </location>
</feature>
<dbReference type="UniPathway" id="UPA00078"/>
<evidence type="ECO:0000256" key="6">
    <source>
        <dbReference type="ARBA" id="ARBA00022691"/>
    </source>
</evidence>
<name>A0A316A414_SEDFL</name>
<dbReference type="Proteomes" id="UP000245535">
    <property type="component" value="Unassembled WGS sequence"/>
</dbReference>
<comment type="similarity">
    <text evidence="8">Belongs to the methyltransferase superfamily.</text>
</comment>
<dbReference type="InterPro" id="IPR029063">
    <property type="entry name" value="SAM-dependent_MTases_sf"/>
</dbReference>
<comment type="function">
    <text evidence="8">Converts the free carboxyl group of a malonyl-thioester to its methyl ester by transfer of a methyl group from S-adenosyl-L-methionine (SAM). It allows to synthesize pimeloyl-ACP via the fatty acid synthetic pathway.</text>
</comment>
<evidence type="ECO:0000256" key="4">
    <source>
        <dbReference type="ARBA" id="ARBA00022603"/>
    </source>
</evidence>
<keyword evidence="6 8" id="KW-0949">S-adenosyl-L-methionine</keyword>
<dbReference type="EC" id="2.1.1.197" evidence="3 8"/>
<keyword evidence="4 8" id="KW-0489">Methyltransferase</keyword>
<dbReference type="GO" id="GO:0102130">
    <property type="term" value="F:malonyl-CoA methyltransferase activity"/>
    <property type="evidence" value="ECO:0007669"/>
    <property type="project" value="UniProtKB-EC"/>
</dbReference>
<evidence type="ECO:0000256" key="7">
    <source>
        <dbReference type="ARBA" id="ARBA00022756"/>
    </source>
</evidence>
<evidence type="ECO:0000256" key="3">
    <source>
        <dbReference type="ARBA" id="ARBA00012327"/>
    </source>
</evidence>
<evidence type="ECO:0000259" key="9">
    <source>
        <dbReference type="Pfam" id="PF08241"/>
    </source>
</evidence>
<dbReference type="HAMAP" id="MF_00835">
    <property type="entry name" value="BioC"/>
    <property type="match status" value="1"/>
</dbReference>
<evidence type="ECO:0000313" key="10">
    <source>
        <dbReference type="EMBL" id="PWJ44477.1"/>
    </source>
</evidence>
<protein>
    <recommendedName>
        <fullName evidence="3 8">Malonyl-[acyl-carrier protein] O-methyltransferase</fullName>
        <shortName evidence="8">Malonyl-ACP O-methyltransferase</shortName>
        <ecNumber evidence="3 8">2.1.1.197</ecNumber>
    </recommendedName>
    <alternativeName>
        <fullName evidence="8">Biotin synthesis protein BioC</fullName>
    </alternativeName>
</protein>
<evidence type="ECO:0000256" key="5">
    <source>
        <dbReference type="ARBA" id="ARBA00022679"/>
    </source>
</evidence>
<keyword evidence="5 8" id="KW-0808">Transferase</keyword>
<gene>
    <name evidence="8" type="primary">bioC</name>
    <name evidence="10" type="ORF">BC781_101848</name>
</gene>
<evidence type="ECO:0000256" key="2">
    <source>
        <dbReference type="ARBA" id="ARBA00004746"/>
    </source>
</evidence>
<dbReference type="EMBL" id="QGDO01000001">
    <property type="protein sequence ID" value="PWJ44477.1"/>
    <property type="molecule type" value="Genomic_DNA"/>
</dbReference>
<comment type="pathway">
    <text evidence="2 8">Cofactor biosynthesis; biotin biosynthesis.</text>
</comment>
<dbReference type="GO" id="GO:0009102">
    <property type="term" value="P:biotin biosynthetic process"/>
    <property type="evidence" value="ECO:0007669"/>
    <property type="project" value="UniProtKB-UniRule"/>
</dbReference>
<dbReference type="GO" id="GO:0032259">
    <property type="term" value="P:methylation"/>
    <property type="evidence" value="ECO:0007669"/>
    <property type="project" value="UniProtKB-KW"/>
</dbReference>
<dbReference type="OrthoDB" id="9760689at2"/>
<keyword evidence="7 8" id="KW-0093">Biotin biosynthesis</keyword>
<sequence>MITQIGFQKLSHQQNVDKDLVAQRFKSSTETYRNSAIVQEQMASHLSELLKDFSNKEFNRVLEVGCGTGFLTQKLPHEKMERFWANDLVAEVGKTVSEIRKDCTFLAGDIEKIAIPDQLDLIVSGATFQWVTAPRTFFCKLRDHLDVNGLLCFSTFGTRNFYEIRQLTNQGLNYIEKQDYSHLLYNFQILHLQEKTYTLYFESVKDLLRHIKDTGVNGVHQSPWSIREYRNFEKAYEEHFRSEKGLSLTYDALFIIAKKLN</sequence>
<reference evidence="10 11" key="1">
    <citation type="submission" date="2018-03" db="EMBL/GenBank/DDBJ databases">
        <title>Genomic Encyclopedia of Archaeal and Bacterial Type Strains, Phase II (KMG-II): from individual species to whole genera.</title>
        <authorList>
            <person name="Goeker M."/>
        </authorList>
    </citation>
    <scope>NUCLEOTIDE SEQUENCE [LARGE SCALE GENOMIC DNA]</scope>
    <source>
        <strain evidence="10 11">DSM 28229</strain>
    </source>
</reference>
<comment type="caution">
    <text evidence="10">The sequence shown here is derived from an EMBL/GenBank/DDBJ whole genome shotgun (WGS) entry which is preliminary data.</text>
</comment>
<dbReference type="InterPro" id="IPR011814">
    <property type="entry name" value="BioC"/>
</dbReference>
<evidence type="ECO:0000256" key="8">
    <source>
        <dbReference type="HAMAP-Rule" id="MF_00835"/>
    </source>
</evidence>
<dbReference type="Gene3D" id="3.40.50.150">
    <property type="entry name" value="Vaccinia Virus protein VP39"/>
    <property type="match status" value="1"/>
</dbReference>
<organism evidence="10 11">
    <name type="scientific">Sediminitomix flava</name>
    <dbReference type="NCBI Taxonomy" id="379075"/>
    <lineage>
        <taxon>Bacteria</taxon>
        <taxon>Pseudomonadati</taxon>
        <taxon>Bacteroidota</taxon>
        <taxon>Cytophagia</taxon>
        <taxon>Cytophagales</taxon>
        <taxon>Flammeovirgaceae</taxon>
        <taxon>Sediminitomix</taxon>
    </lineage>
</organism>